<dbReference type="InterPro" id="IPR023292">
    <property type="entry name" value="NTP_PyroPHydrolase-like_dom_sf"/>
</dbReference>
<organism evidence="3 4">
    <name type="scientific">Sulfobacillus acidophilus (strain ATCC 700253 / DSM 10332 / NAL)</name>
    <dbReference type="NCBI Taxonomy" id="679936"/>
    <lineage>
        <taxon>Bacteria</taxon>
        <taxon>Bacillati</taxon>
        <taxon>Bacillota</taxon>
        <taxon>Clostridia</taxon>
        <taxon>Eubacteriales</taxon>
        <taxon>Clostridiales Family XVII. Incertae Sedis</taxon>
        <taxon>Sulfobacillus</taxon>
    </lineage>
</organism>
<dbReference type="InterPro" id="IPR041657">
    <property type="entry name" value="HTH_17"/>
</dbReference>
<dbReference type="Proteomes" id="UP000005439">
    <property type="component" value="Chromosome"/>
</dbReference>
<dbReference type="SUPFAM" id="SSF101386">
    <property type="entry name" value="all-alpha NTP pyrophosphatases"/>
    <property type="match status" value="1"/>
</dbReference>
<dbReference type="Gene3D" id="1.10.3420.10">
    <property type="entry name" value="putative ntp pyrophosphohydrolase like domain"/>
    <property type="match status" value="1"/>
</dbReference>
<protein>
    <submittedName>
        <fullName evidence="3">Uncharacterized protein</fullName>
    </submittedName>
</protein>
<evidence type="ECO:0000313" key="4">
    <source>
        <dbReference type="Proteomes" id="UP000005439"/>
    </source>
</evidence>
<dbReference type="InterPro" id="IPR004518">
    <property type="entry name" value="MazG-like_dom"/>
</dbReference>
<gene>
    <name evidence="3" type="ordered locus">Sulac_1123</name>
</gene>
<accession>G8TUH6</accession>
<feature type="domain" description="Helix-turn-helix" evidence="2">
    <location>
        <begin position="8"/>
        <end position="50"/>
    </location>
</feature>
<feature type="domain" description="NTP pyrophosphohydrolase MazG-like" evidence="1">
    <location>
        <begin position="96"/>
        <end position="168"/>
    </location>
</feature>
<proteinExistence type="predicted"/>
<sequence length="185" mass="20507">MDTSSVITQAEAARRLHVSRTRIQALVKKGKLRAVLVNGKTMIDVQSLNERLVAADSPRPSNKGDLAELLAAVRTFHALNGLILDTGTRQDLLLRLALLQGEVGEIAAVVTKSPIGPHHGFTEADVQRLQEEWADILYVMLGWAVEMGWTVADIQAAFDRVHHKNIYRGSRHTALMRPTKSEQEE</sequence>
<evidence type="ECO:0000313" key="3">
    <source>
        <dbReference type="EMBL" id="AEW04623.1"/>
    </source>
</evidence>
<dbReference type="PATRIC" id="fig|679936.5.peg.1184"/>
<reference evidence="3 4" key="2">
    <citation type="journal article" date="2012" name="Stand. Genomic Sci.">
        <title>Complete genome sequence of the moderately thermophilic mineral-sulfide-oxidizing firmicute Sulfobacillus acidophilus type strain (NAL(T)).</title>
        <authorList>
            <person name="Anderson I."/>
            <person name="Chertkov O."/>
            <person name="Chen A."/>
            <person name="Saunders E."/>
            <person name="Lapidus A."/>
            <person name="Nolan M."/>
            <person name="Lucas S."/>
            <person name="Hammon N."/>
            <person name="Deshpande S."/>
            <person name="Cheng J.F."/>
            <person name="Han C."/>
            <person name="Tapia R."/>
            <person name="Goodwin L.A."/>
            <person name="Pitluck S."/>
            <person name="Liolios K."/>
            <person name="Pagani I."/>
            <person name="Ivanova N."/>
            <person name="Mikhailova N."/>
            <person name="Pati A."/>
            <person name="Palaniappan K."/>
            <person name="Land M."/>
            <person name="Pan C."/>
            <person name="Rohde M."/>
            <person name="Pukall R."/>
            <person name="Goker M."/>
            <person name="Detter J.C."/>
            <person name="Woyke T."/>
            <person name="Bristow J."/>
            <person name="Eisen J.A."/>
            <person name="Markowitz V."/>
            <person name="Hugenholtz P."/>
            <person name="Kyrpides N.C."/>
            <person name="Klenk H.P."/>
            <person name="Mavromatis K."/>
        </authorList>
    </citation>
    <scope>NUCLEOTIDE SEQUENCE [LARGE SCALE GENOMIC DNA]</scope>
    <source>
        <strain evidence="4">ATCC 700253 / DSM 10332 / NAL</strain>
    </source>
</reference>
<dbReference type="AlphaFoldDB" id="G8TUH6"/>
<dbReference type="Pfam" id="PF03819">
    <property type="entry name" value="MazG"/>
    <property type="match status" value="1"/>
</dbReference>
<evidence type="ECO:0000259" key="1">
    <source>
        <dbReference type="Pfam" id="PF03819"/>
    </source>
</evidence>
<evidence type="ECO:0000259" key="2">
    <source>
        <dbReference type="Pfam" id="PF12728"/>
    </source>
</evidence>
<keyword evidence="4" id="KW-1185">Reference proteome</keyword>
<name>G8TUH6_SULAD</name>
<dbReference type="CDD" id="cd11530">
    <property type="entry name" value="NTP-PPase_DR2231_like"/>
    <property type="match status" value="1"/>
</dbReference>
<dbReference type="KEGG" id="sap:Sulac_1123"/>
<dbReference type="Pfam" id="PF12728">
    <property type="entry name" value="HTH_17"/>
    <property type="match status" value="1"/>
</dbReference>
<dbReference type="HOGENOM" id="CLU_1460574_0_0_9"/>
<dbReference type="InterPro" id="IPR033653">
    <property type="entry name" value="NTP-PPase_DR2231-like"/>
</dbReference>
<dbReference type="EMBL" id="CP003179">
    <property type="protein sequence ID" value="AEW04623.1"/>
    <property type="molecule type" value="Genomic_DNA"/>
</dbReference>
<reference evidence="4" key="1">
    <citation type="submission" date="2011-12" db="EMBL/GenBank/DDBJ databases">
        <title>The complete genome of chromosome of Sulfobacillus acidophilus DSM 10332.</title>
        <authorList>
            <person name="Lucas S."/>
            <person name="Han J."/>
            <person name="Lapidus A."/>
            <person name="Bruce D."/>
            <person name="Goodwin L."/>
            <person name="Pitluck S."/>
            <person name="Peters L."/>
            <person name="Kyrpides N."/>
            <person name="Mavromatis K."/>
            <person name="Ivanova N."/>
            <person name="Mikhailova N."/>
            <person name="Chertkov O."/>
            <person name="Saunders E."/>
            <person name="Detter J.C."/>
            <person name="Tapia R."/>
            <person name="Han C."/>
            <person name="Land M."/>
            <person name="Hauser L."/>
            <person name="Markowitz V."/>
            <person name="Cheng J.-F."/>
            <person name="Hugenholtz P."/>
            <person name="Woyke T."/>
            <person name="Wu D."/>
            <person name="Pukall R."/>
            <person name="Gehrich-Schroeter G."/>
            <person name="Schneider S."/>
            <person name="Klenk H.-P."/>
            <person name="Eisen J.A."/>
        </authorList>
    </citation>
    <scope>NUCLEOTIDE SEQUENCE [LARGE SCALE GENOMIC DNA]</scope>
    <source>
        <strain evidence="4">ATCC 700253 / DSM 10332 / NAL</strain>
    </source>
</reference>